<protein>
    <submittedName>
        <fullName evidence="6">Protein-S-isoprenylcysteine O-methyltransferase Ste14</fullName>
    </submittedName>
</protein>
<dbReference type="GO" id="GO:0032259">
    <property type="term" value="P:methylation"/>
    <property type="evidence" value="ECO:0007669"/>
    <property type="project" value="UniProtKB-KW"/>
</dbReference>
<dbReference type="GO" id="GO:0012505">
    <property type="term" value="C:endomembrane system"/>
    <property type="evidence" value="ECO:0007669"/>
    <property type="project" value="UniProtKB-SubCell"/>
</dbReference>
<evidence type="ECO:0000256" key="4">
    <source>
        <dbReference type="ARBA" id="ARBA00023136"/>
    </source>
</evidence>
<sequence>MKGAWLKAILLLPFNVTVIIPILLLWYTDYQWCIPAMSQIILGVILFCGGLGLFIKTTLLFHKVGQGTLSPLAPPKRLIIQGPYKIVRNPMLLGILFIMLSEALLFSSCCIFIYTLIFFLINCIYFKTVEEKMLIKRFGQDYIAYRNSVPMWLPNFRGKCKVN</sequence>
<dbReference type="Gene3D" id="1.20.120.1630">
    <property type="match status" value="1"/>
</dbReference>
<organism evidence="6 7">
    <name type="scientific">Selenomonas ruminantium</name>
    <dbReference type="NCBI Taxonomy" id="971"/>
    <lineage>
        <taxon>Bacteria</taxon>
        <taxon>Bacillati</taxon>
        <taxon>Bacillota</taxon>
        <taxon>Negativicutes</taxon>
        <taxon>Selenomonadales</taxon>
        <taxon>Selenomonadaceae</taxon>
        <taxon>Selenomonas</taxon>
    </lineage>
</organism>
<evidence type="ECO:0000256" key="2">
    <source>
        <dbReference type="ARBA" id="ARBA00022692"/>
    </source>
</evidence>
<feature type="transmembrane region" description="Helical" evidence="5">
    <location>
        <begin position="6"/>
        <end position="28"/>
    </location>
</feature>
<accession>A0A1H3VEJ5</accession>
<keyword evidence="3 5" id="KW-1133">Transmembrane helix</keyword>
<keyword evidence="4 5" id="KW-0472">Membrane</keyword>
<keyword evidence="6" id="KW-0489">Methyltransferase</keyword>
<evidence type="ECO:0000256" key="1">
    <source>
        <dbReference type="ARBA" id="ARBA00004127"/>
    </source>
</evidence>
<feature type="transmembrane region" description="Helical" evidence="5">
    <location>
        <begin position="93"/>
        <end position="126"/>
    </location>
</feature>
<evidence type="ECO:0000256" key="3">
    <source>
        <dbReference type="ARBA" id="ARBA00022989"/>
    </source>
</evidence>
<comment type="subcellular location">
    <subcellularLocation>
        <location evidence="1">Endomembrane system</location>
        <topology evidence="1">Multi-pass membrane protein</topology>
    </subcellularLocation>
</comment>
<keyword evidence="6" id="KW-0808">Transferase</keyword>
<dbReference type="EMBL" id="FNQG01000002">
    <property type="protein sequence ID" value="SDZ72654.1"/>
    <property type="molecule type" value="Genomic_DNA"/>
</dbReference>
<reference evidence="6 7" key="1">
    <citation type="submission" date="2016-10" db="EMBL/GenBank/DDBJ databases">
        <authorList>
            <person name="de Groot N.N."/>
        </authorList>
    </citation>
    <scope>NUCLEOTIDE SEQUENCE [LARGE SCALE GENOMIC DNA]</scope>
    <source>
        <strain evidence="6 7">DSM 2872</strain>
    </source>
</reference>
<keyword evidence="2 5" id="KW-0812">Transmembrane</keyword>
<name>A0A1H3VEJ5_SELRU</name>
<evidence type="ECO:0000313" key="7">
    <source>
        <dbReference type="Proteomes" id="UP000183469"/>
    </source>
</evidence>
<feature type="transmembrane region" description="Helical" evidence="5">
    <location>
        <begin position="40"/>
        <end position="61"/>
    </location>
</feature>
<dbReference type="InterPro" id="IPR007318">
    <property type="entry name" value="Phopholipid_MeTrfase"/>
</dbReference>
<evidence type="ECO:0000256" key="5">
    <source>
        <dbReference type="SAM" id="Phobius"/>
    </source>
</evidence>
<dbReference type="PANTHER" id="PTHR12714">
    <property type="entry name" value="PROTEIN-S ISOPRENYLCYSTEINE O-METHYLTRANSFERASE"/>
    <property type="match status" value="1"/>
</dbReference>
<evidence type="ECO:0000313" key="6">
    <source>
        <dbReference type="EMBL" id="SDZ72654.1"/>
    </source>
</evidence>
<dbReference type="Pfam" id="PF04191">
    <property type="entry name" value="PEMT"/>
    <property type="match status" value="1"/>
</dbReference>
<dbReference type="Proteomes" id="UP000183469">
    <property type="component" value="Unassembled WGS sequence"/>
</dbReference>
<dbReference type="AlphaFoldDB" id="A0A1H3VEJ5"/>
<proteinExistence type="predicted"/>
<dbReference type="GO" id="GO:0008168">
    <property type="term" value="F:methyltransferase activity"/>
    <property type="evidence" value="ECO:0007669"/>
    <property type="project" value="UniProtKB-KW"/>
</dbReference>
<dbReference type="OrthoDB" id="272002at2"/>
<dbReference type="PANTHER" id="PTHR12714:SF9">
    <property type="entry name" value="PROTEIN-S-ISOPRENYLCYSTEINE O-METHYLTRANSFERASE"/>
    <property type="match status" value="1"/>
</dbReference>
<gene>
    <name evidence="6" type="ORF">SAMN05660648_00038</name>
</gene>